<evidence type="ECO:0000256" key="2">
    <source>
        <dbReference type="ARBA" id="ARBA00022490"/>
    </source>
</evidence>
<comment type="subcellular location">
    <subcellularLocation>
        <location evidence="1">Cytoplasm</location>
        <location evidence="1">Cytoskeleton</location>
        <location evidence="1">Microtubule organizing center</location>
        <location evidence="1">Centrosome</location>
    </subcellularLocation>
</comment>
<name>A0ABD0KVL4_9CAEN</name>
<accession>A0ABD0KVL4</accession>
<proteinExistence type="inferred from homology"/>
<comment type="caution">
    <text evidence="7">The sequence shown here is derived from an EMBL/GenBank/DDBJ whole genome shotgun (WGS) entry which is preliminary data.</text>
</comment>
<dbReference type="GO" id="GO:0005813">
    <property type="term" value="C:centrosome"/>
    <property type="evidence" value="ECO:0007669"/>
    <property type="project" value="UniProtKB-SubCell"/>
</dbReference>
<keyword evidence="3" id="KW-0206">Cytoskeleton</keyword>
<dbReference type="PANTHER" id="PTHR31144:SF1">
    <property type="entry name" value="UPF0602 PROTEIN C4ORF47"/>
    <property type="match status" value="1"/>
</dbReference>
<dbReference type="Pfam" id="PF15239">
    <property type="entry name" value="CFAP96-like"/>
    <property type="match status" value="2"/>
</dbReference>
<dbReference type="EMBL" id="JACVVK020000117">
    <property type="protein sequence ID" value="KAK7491210.1"/>
    <property type="molecule type" value="Genomic_DNA"/>
</dbReference>
<dbReference type="InterPro" id="IPR029358">
    <property type="entry name" value="CFAP96"/>
</dbReference>
<keyword evidence="2" id="KW-0963">Cytoplasm</keyword>
<dbReference type="PANTHER" id="PTHR31144">
    <property type="entry name" value="UPF0602 PROTEIN C4ORF47"/>
    <property type="match status" value="1"/>
</dbReference>
<protein>
    <recommendedName>
        <fullName evidence="5">Cilia-and flagella-associated protein 96</fullName>
    </recommendedName>
</protein>
<dbReference type="AlphaFoldDB" id="A0ABD0KVL4"/>
<evidence type="ECO:0000256" key="6">
    <source>
        <dbReference type="SAM" id="MobiDB-lite"/>
    </source>
</evidence>
<sequence length="284" mass="31413">MASGKTDMERVGLFQEMSFVTTGDRYKTTALNFNEAATKGKQMLPGGLKERSATQAGYFQEKFGRVFEGEGYSDPIKRRRQYRMEQSKRNLGKPFLPSNGEKMVCGLGNHYGTIGGPVPAFSAVKREPKSVKAPGKNVQTNPGKKGTGYGFLGVTIGKYPNNLSDPFDNDKERARKEVQRHKSSLKGGAFRLNMHPEEFFDGNPFRNDKLPPPMGGKFGTFDPYPSHSADPYTVKVKKSMAAVNKSGKIFVPSPGPKTTPVHSIVEQNIMRSMNIQNYRAMTVA</sequence>
<evidence type="ECO:0000256" key="5">
    <source>
        <dbReference type="ARBA" id="ARBA00035693"/>
    </source>
</evidence>
<comment type="similarity">
    <text evidence="4">Belongs to the CFAP96 family.</text>
</comment>
<evidence type="ECO:0000256" key="4">
    <source>
        <dbReference type="ARBA" id="ARBA00035656"/>
    </source>
</evidence>
<organism evidence="7 8">
    <name type="scientific">Batillaria attramentaria</name>
    <dbReference type="NCBI Taxonomy" id="370345"/>
    <lineage>
        <taxon>Eukaryota</taxon>
        <taxon>Metazoa</taxon>
        <taxon>Spiralia</taxon>
        <taxon>Lophotrochozoa</taxon>
        <taxon>Mollusca</taxon>
        <taxon>Gastropoda</taxon>
        <taxon>Caenogastropoda</taxon>
        <taxon>Sorbeoconcha</taxon>
        <taxon>Cerithioidea</taxon>
        <taxon>Batillariidae</taxon>
        <taxon>Batillaria</taxon>
    </lineage>
</organism>
<feature type="region of interest" description="Disordered" evidence="6">
    <location>
        <begin position="127"/>
        <end position="146"/>
    </location>
</feature>
<keyword evidence="8" id="KW-1185">Reference proteome</keyword>
<evidence type="ECO:0000313" key="7">
    <source>
        <dbReference type="EMBL" id="KAK7491210.1"/>
    </source>
</evidence>
<evidence type="ECO:0000256" key="1">
    <source>
        <dbReference type="ARBA" id="ARBA00004300"/>
    </source>
</evidence>
<gene>
    <name evidence="7" type="ORF">BaRGS_00017481</name>
</gene>
<dbReference type="Proteomes" id="UP001519460">
    <property type="component" value="Unassembled WGS sequence"/>
</dbReference>
<evidence type="ECO:0000313" key="8">
    <source>
        <dbReference type="Proteomes" id="UP001519460"/>
    </source>
</evidence>
<reference evidence="7 8" key="1">
    <citation type="journal article" date="2023" name="Sci. Data">
        <title>Genome assembly of the Korean intertidal mud-creeper Batillaria attramentaria.</title>
        <authorList>
            <person name="Patra A.K."/>
            <person name="Ho P.T."/>
            <person name="Jun S."/>
            <person name="Lee S.J."/>
            <person name="Kim Y."/>
            <person name="Won Y.J."/>
        </authorList>
    </citation>
    <scope>NUCLEOTIDE SEQUENCE [LARGE SCALE GENOMIC DNA]</scope>
    <source>
        <strain evidence="7">Wonlab-2016</strain>
    </source>
</reference>
<evidence type="ECO:0000256" key="3">
    <source>
        <dbReference type="ARBA" id="ARBA00023212"/>
    </source>
</evidence>